<protein>
    <submittedName>
        <fullName evidence="1">Uncharacterized protein</fullName>
    </submittedName>
</protein>
<dbReference type="Proteomes" id="UP001177670">
    <property type="component" value="Unassembled WGS sequence"/>
</dbReference>
<comment type="caution">
    <text evidence="1">The sequence shown here is derived from an EMBL/GenBank/DDBJ whole genome shotgun (WGS) entry which is preliminary data.</text>
</comment>
<reference evidence="1" key="1">
    <citation type="submission" date="2021-10" db="EMBL/GenBank/DDBJ databases">
        <title>Melipona bicolor Genome sequencing and assembly.</title>
        <authorList>
            <person name="Araujo N.S."/>
            <person name="Arias M.C."/>
        </authorList>
    </citation>
    <scope>NUCLEOTIDE SEQUENCE</scope>
    <source>
        <strain evidence="1">USP_2M_L1-L4_2017</strain>
        <tissue evidence="1">Whole body</tissue>
    </source>
</reference>
<name>A0AA40FM27_9HYME</name>
<dbReference type="AlphaFoldDB" id="A0AA40FM27"/>
<evidence type="ECO:0000313" key="2">
    <source>
        <dbReference type="Proteomes" id="UP001177670"/>
    </source>
</evidence>
<sequence>MKFERSNSPWFARLFNRCVVHGTSRERGNVAKRGNTRDITWLPYFHWGNDPMARRGETRNDEIGFERTRTVIETRHGFSAALRSRDSLNAPASYVREKRRENALGEIVGRKGGLLLRYPRRGQASA</sequence>
<keyword evidence="2" id="KW-1185">Reference proteome</keyword>
<organism evidence="1 2">
    <name type="scientific">Melipona bicolor</name>
    <dbReference type="NCBI Taxonomy" id="60889"/>
    <lineage>
        <taxon>Eukaryota</taxon>
        <taxon>Metazoa</taxon>
        <taxon>Ecdysozoa</taxon>
        <taxon>Arthropoda</taxon>
        <taxon>Hexapoda</taxon>
        <taxon>Insecta</taxon>
        <taxon>Pterygota</taxon>
        <taxon>Neoptera</taxon>
        <taxon>Endopterygota</taxon>
        <taxon>Hymenoptera</taxon>
        <taxon>Apocrita</taxon>
        <taxon>Aculeata</taxon>
        <taxon>Apoidea</taxon>
        <taxon>Anthophila</taxon>
        <taxon>Apidae</taxon>
        <taxon>Melipona</taxon>
    </lineage>
</organism>
<dbReference type="EMBL" id="JAHYIQ010000026">
    <property type="protein sequence ID" value="KAK1121398.1"/>
    <property type="molecule type" value="Genomic_DNA"/>
</dbReference>
<proteinExistence type="predicted"/>
<accession>A0AA40FM27</accession>
<gene>
    <name evidence="1" type="ORF">K0M31_010200</name>
</gene>
<evidence type="ECO:0000313" key="1">
    <source>
        <dbReference type="EMBL" id="KAK1121398.1"/>
    </source>
</evidence>